<name>A0ABY5RL23_HALLR</name>
<dbReference type="Pfam" id="PF23455">
    <property type="entry name" value="DUF7129"/>
    <property type="match status" value="1"/>
</dbReference>
<evidence type="ECO:0000259" key="1">
    <source>
        <dbReference type="Pfam" id="PF23455"/>
    </source>
</evidence>
<dbReference type="RefSeq" id="WP_258303333.1">
    <property type="nucleotide sequence ID" value="NZ_CP078063.1"/>
</dbReference>
<dbReference type="SUPFAM" id="SSF57802">
    <property type="entry name" value="Rubredoxin-like"/>
    <property type="match status" value="1"/>
</dbReference>
<feature type="domain" description="DUF7129" evidence="1">
    <location>
        <begin position="5"/>
        <end position="42"/>
    </location>
</feature>
<dbReference type="InterPro" id="IPR055553">
    <property type="entry name" value="DUF7129"/>
</dbReference>
<evidence type="ECO:0000313" key="2">
    <source>
        <dbReference type="EMBL" id="UVE51723.1"/>
    </source>
</evidence>
<dbReference type="Proteomes" id="UP001058330">
    <property type="component" value="Chromosome"/>
</dbReference>
<protein>
    <submittedName>
        <fullName evidence="2">Rubrerythrin-like domain-containing protein</fullName>
    </submittedName>
</protein>
<dbReference type="NCBIfam" id="NF033497">
    <property type="entry name" value="rubre_like_arch"/>
    <property type="match status" value="1"/>
</dbReference>
<dbReference type="EMBL" id="CP078063">
    <property type="protein sequence ID" value="UVE51723.1"/>
    <property type="molecule type" value="Genomic_DNA"/>
</dbReference>
<accession>A0ABY5RL23</accession>
<organism evidence="2 3">
    <name type="scientific">Haloferax larsenii</name>
    <dbReference type="NCBI Taxonomy" id="302484"/>
    <lineage>
        <taxon>Archaea</taxon>
        <taxon>Methanobacteriati</taxon>
        <taxon>Methanobacteriota</taxon>
        <taxon>Stenosarchaea group</taxon>
        <taxon>Halobacteria</taxon>
        <taxon>Halobacteriales</taxon>
        <taxon>Haloferacaceae</taxon>
        <taxon>Haloferax</taxon>
    </lineage>
</organism>
<evidence type="ECO:0000313" key="3">
    <source>
        <dbReference type="Proteomes" id="UP001058330"/>
    </source>
</evidence>
<dbReference type="GeneID" id="74528754"/>
<keyword evidence="3" id="KW-1185">Reference proteome</keyword>
<dbReference type="Gene3D" id="2.20.28.30">
    <property type="entry name" value="RNA polymerase ii, chain L"/>
    <property type="match status" value="1"/>
</dbReference>
<reference evidence="2" key="1">
    <citation type="submission" date="2021-07" db="EMBL/GenBank/DDBJ databases">
        <title>Studies on halocins as antimicrobial molecules from haloarchaea.</title>
        <authorList>
            <person name="Kumar S."/>
            <person name="Khare S.K."/>
        </authorList>
    </citation>
    <scope>NUCLEOTIDE SEQUENCE</scope>
    <source>
        <strain evidence="2">NCIM 5678</strain>
    </source>
</reference>
<proteinExistence type="predicted"/>
<sequence length="47" mass="5348">MNDVEPKTDEESPYECFECGAIVVTETHPMTCPDCNASMRNRRTPIE</sequence>
<gene>
    <name evidence="2" type="ORF">KU306_07610</name>
</gene>